<protein>
    <submittedName>
        <fullName evidence="1">Sensory transducer protein YfmS</fullName>
    </submittedName>
</protein>
<keyword evidence="2" id="KW-1185">Reference proteome</keyword>
<evidence type="ECO:0000313" key="1">
    <source>
        <dbReference type="EMBL" id="QDR80297.1"/>
    </source>
</evidence>
<dbReference type="InterPro" id="IPR029151">
    <property type="entry name" value="Sensor-like_sf"/>
</dbReference>
<dbReference type="KEGG" id="sted:SPTER_16190"/>
<dbReference type="EMBL" id="CP036259">
    <property type="protein sequence ID" value="QDR80297.1"/>
    <property type="molecule type" value="Genomic_DNA"/>
</dbReference>
<evidence type="ECO:0000313" key="2">
    <source>
        <dbReference type="Proteomes" id="UP000320776"/>
    </source>
</evidence>
<dbReference type="OrthoDB" id="9807021at2"/>
<dbReference type="Proteomes" id="UP000320776">
    <property type="component" value="Chromosome"/>
</dbReference>
<gene>
    <name evidence="1" type="primary">yfmS_3</name>
    <name evidence="1" type="ORF">SPTER_16190</name>
</gene>
<dbReference type="RefSeq" id="WP_144349922.1">
    <property type="nucleotide sequence ID" value="NZ_CP036259.1"/>
</dbReference>
<reference evidence="1 2" key="1">
    <citation type="submission" date="2019-02" db="EMBL/GenBank/DDBJ databases">
        <title>Closed genome of Sporomusa termitida DSM 4440.</title>
        <authorList>
            <person name="Poehlein A."/>
            <person name="Daniel R."/>
        </authorList>
    </citation>
    <scope>NUCLEOTIDE SEQUENCE [LARGE SCALE GENOMIC DNA]</scope>
    <source>
        <strain evidence="1 2">DSM 4440</strain>
    </source>
</reference>
<proteinExistence type="predicted"/>
<name>A0A517DSI6_9FIRM</name>
<dbReference type="AlphaFoldDB" id="A0A517DSI6"/>
<sequence length="120" mass="13361">MKEKDETHLEHFIYTLPYFNSLSINKDVGVTVTDLEKILLYIPAKNLDMRARAGDPIPPGSAMAQAIKEKRRVVRRGDKTLFGMPYIAACCPIFNETGAVIGGISVAESIDCHRRDIIDP</sequence>
<organism evidence="1 2">
    <name type="scientific">Sporomusa termitida</name>
    <dbReference type="NCBI Taxonomy" id="2377"/>
    <lineage>
        <taxon>Bacteria</taxon>
        <taxon>Bacillati</taxon>
        <taxon>Bacillota</taxon>
        <taxon>Negativicutes</taxon>
        <taxon>Selenomonadales</taxon>
        <taxon>Sporomusaceae</taxon>
        <taxon>Sporomusa</taxon>
    </lineage>
</organism>
<accession>A0A517DSI6</accession>
<dbReference type="SUPFAM" id="SSF103190">
    <property type="entry name" value="Sensory domain-like"/>
    <property type="match status" value="1"/>
</dbReference>